<proteinExistence type="predicted"/>
<comment type="caution">
    <text evidence="2">The sequence shown here is derived from an EMBL/GenBank/DDBJ whole genome shotgun (WGS) entry which is preliminary data.</text>
</comment>
<sequence>MNSVQLLRSQLRPALMGLLMTMACVTCVHADDGVALTHIDQVPEGVEVPGKQVAAYTWDDRQGKNLLVLAEQVSEREDDGTQSAFVYAAQYLLTGDHPKRVWMLHDDVQHCEFDASLRFDQAATKVTDLLRDGNSQVTVGYSRTCTSDVSPNEFKLIMRVGKSGKYRLRGLDRVGASWWDEDAGALRGMPLPTDCSVEAQQKLVSQYKEQGTELPLPGCYGDEKDFAKAPGDYLVFMRRHWFALMQKQDADWSQSLAQPQEAAEDVESAP</sequence>
<feature type="signal peptide" evidence="1">
    <location>
        <begin position="1"/>
        <end position="30"/>
    </location>
</feature>
<dbReference type="OrthoDB" id="8585774at2"/>
<name>A0A0R3AFC8_9PSED</name>
<organism evidence="2 3">
    <name type="scientific">Pseudomonas paralactis</name>
    <dbReference type="NCBI Taxonomy" id="1615673"/>
    <lineage>
        <taxon>Bacteria</taxon>
        <taxon>Pseudomonadati</taxon>
        <taxon>Pseudomonadota</taxon>
        <taxon>Gammaproteobacteria</taxon>
        <taxon>Pseudomonadales</taxon>
        <taxon>Pseudomonadaceae</taxon>
        <taxon>Pseudomonas</taxon>
    </lineage>
</organism>
<protein>
    <recommendedName>
        <fullName evidence="4">Lipoprotein</fullName>
    </recommendedName>
</protein>
<dbReference type="AlphaFoldDB" id="A0A0R3AFC8"/>
<dbReference type="InterPro" id="IPR058148">
    <property type="entry name" value="M949_RS01915-like_dom"/>
</dbReference>
<reference evidence="2 3" key="1">
    <citation type="submission" date="2015-02" db="EMBL/GenBank/DDBJ databases">
        <title>Two Pseudomonas sp. nov., isolated from raw milk.</title>
        <authorList>
            <person name="Wenning M."/>
            <person name="von Neubeck M."/>
            <person name="Huptas C."/>
            <person name="Scherer S."/>
        </authorList>
    </citation>
    <scope>NUCLEOTIDE SEQUENCE [LARGE SCALE GENOMIC DNA]</scope>
    <source>
        <strain evidence="2 3">DSM 29164</strain>
    </source>
</reference>
<evidence type="ECO:0008006" key="4">
    <source>
        <dbReference type="Google" id="ProtNLM"/>
    </source>
</evidence>
<gene>
    <name evidence="2" type="ORF">TX23_16095</name>
</gene>
<feature type="chain" id="PRO_5006431563" description="Lipoprotein" evidence="1">
    <location>
        <begin position="31"/>
        <end position="270"/>
    </location>
</feature>
<evidence type="ECO:0000313" key="3">
    <source>
        <dbReference type="Proteomes" id="UP000050852"/>
    </source>
</evidence>
<accession>A0A0R3AFC8</accession>
<keyword evidence="1" id="KW-0732">Signal</keyword>
<dbReference type="Proteomes" id="UP000050852">
    <property type="component" value="Unassembled WGS sequence"/>
</dbReference>
<dbReference type="EMBL" id="JYLN01000005">
    <property type="protein sequence ID" value="KRP71783.1"/>
    <property type="molecule type" value="Genomic_DNA"/>
</dbReference>
<evidence type="ECO:0000313" key="2">
    <source>
        <dbReference type="EMBL" id="KRP71783.1"/>
    </source>
</evidence>
<dbReference type="RefSeq" id="WP_057703038.1">
    <property type="nucleotide sequence ID" value="NZ_JAUKOF010000025.1"/>
</dbReference>
<evidence type="ECO:0000256" key="1">
    <source>
        <dbReference type="SAM" id="SignalP"/>
    </source>
</evidence>
<dbReference type="PATRIC" id="fig|1615673.3.peg.4310"/>
<dbReference type="NCBIfam" id="NF046077">
    <property type="entry name" value="LPS_M949_RS01915"/>
    <property type="match status" value="1"/>
</dbReference>